<dbReference type="KEGG" id="cdep:91090146"/>
<dbReference type="InterPro" id="IPR012501">
    <property type="entry name" value="Vps54_C"/>
</dbReference>
<evidence type="ECO:0000256" key="1">
    <source>
        <dbReference type="ARBA" id="ARBA00004601"/>
    </source>
</evidence>
<dbReference type="InterPro" id="IPR039745">
    <property type="entry name" value="Vps54"/>
</dbReference>
<keyword evidence="4" id="KW-0653">Protein transport</keyword>
<evidence type="ECO:0000313" key="9">
    <source>
        <dbReference type="EMBL" id="WVN90696.1"/>
    </source>
</evidence>
<dbReference type="GeneID" id="91090146"/>
<reference evidence="9" key="2">
    <citation type="journal article" date="2022" name="Elife">
        <title>Obligate sexual reproduction of a homothallic fungus closely related to the Cryptococcus pathogenic species complex.</title>
        <authorList>
            <person name="Passer A.R."/>
            <person name="Clancey S.A."/>
            <person name="Shea T."/>
            <person name="David-Palma M."/>
            <person name="Averette A.F."/>
            <person name="Boekhout T."/>
            <person name="Porcel B.M."/>
            <person name="Nowrousian M."/>
            <person name="Cuomo C.A."/>
            <person name="Sun S."/>
            <person name="Heitman J."/>
            <person name="Coelho M.A."/>
        </authorList>
    </citation>
    <scope>NUCLEOTIDE SEQUENCE</scope>
    <source>
        <strain evidence="9">CBS 7841</strain>
    </source>
</reference>
<feature type="region of interest" description="Disordered" evidence="7">
    <location>
        <begin position="88"/>
        <end position="116"/>
    </location>
</feature>
<dbReference type="PANTHER" id="PTHR12965">
    <property type="entry name" value="VACUOLAR PROTEIN SORTING 54"/>
    <property type="match status" value="1"/>
</dbReference>
<dbReference type="GO" id="GO:0042147">
    <property type="term" value="P:retrograde transport, endosome to Golgi"/>
    <property type="evidence" value="ECO:0007669"/>
    <property type="project" value="InterPro"/>
</dbReference>
<comment type="similarity">
    <text evidence="2">Belongs to the VPS54 family.</text>
</comment>
<keyword evidence="3" id="KW-0813">Transport</keyword>
<evidence type="ECO:0000256" key="4">
    <source>
        <dbReference type="ARBA" id="ARBA00022927"/>
    </source>
</evidence>
<dbReference type="GO" id="GO:0019905">
    <property type="term" value="F:syntaxin binding"/>
    <property type="evidence" value="ECO:0007669"/>
    <property type="project" value="TreeGrafter"/>
</dbReference>
<feature type="compositionally biased region" description="Pro residues" evidence="7">
    <location>
        <begin position="100"/>
        <end position="116"/>
    </location>
</feature>
<keyword evidence="6" id="KW-0175">Coiled coil</keyword>
<feature type="domain" description="Vacuolar protein sorting-associated protein 54 C-terminal" evidence="8">
    <location>
        <begin position="649"/>
        <end position="779"/>
    </location>
</feature>
<feature type="region of interest" description="Disordered" evidence="7">
    <location>
        <begin position="1"/>
        <end position="23"/>
    </location>
</feature>
<evidence type="ECO:0000256" key="7">
    <source>
        <dbReference type="SAM" id="MobiDB-lite"/>
    </source>
</evidence>
<evidence type="ECO:0000313" key="10">
    <source>
        <dbReference type="Proteomes" id="UP000094043"/>
    </source>
</evidence>
<dbReference type="Pfam" id="PF07928">
    <property type="entry name" value="Vps54"/>
    <property type="match status" value="1"/>
</dbReference>
<feature type="compositionally biased region" description="Pro residues" evidence="7">
    <location>
        <begin position="10"/>
        <end position="19"/>
    </location>
</feature>
<dbReference type="EMBL" id="CP143791">
    <property type="protein sequence ID" value="WVN90696.1"/>
    <property type="molecule type" value="Genomic_DNA"/>
</dbReference>
<proteinExistence type="inferred from homology"/>
<dbReference type="PANTHER" id="PTHR12965:SF0">
    <property type="entry name" value="VACUOLAR PROTEIN SORTING-ASSOCIATED PROTEIN 54"/>
    <property type="match status" value="1"/>
</dbReference>
<dbReference type="GO" id="GO:0005829">
    <property type="term" value="C:cytosol"/>
    <property type="evidence" value="ECO:0007669"/>
    <property type="project" value="GOC"/>
</dbReference>
<accession>A0AAJ8JY29</accession>
<keyword evidence="10" id="KW-1185">Reference proteome</keyword>
<evidence type="ECO:0000256" key="6">
    <source>
        <dbReference type="ARBA" id="ARBA00023054"/>
    </source>
</evidence>
<dbReference type="Proteomes" id="UP000094043">
    <property type="component" value="Chromosome 8"/>
</dbReference>
<dbReference type="GO" id="GO:0000938">
    <property type="term" value="C:GARP complex"/>
    <property type="evidence" value="ECO:0007669"/>
    <property type="project" value="InterPro"/>
</dbReference>
<keyword evidence="5" id="KW-0333">Golgi apparatus</keyword>
<name>A0AAJ8JY29_9TREE</name>
<gene>
    <name evidence="9" type="ORF">L203_105938</name>
</gene>
<feature type="region of interest" description="Disordered" evidence="7">
    <location>
        <begin position="896"/>
        <end position="923"/>
    </location>
</feature>
<evidence type="ECO:0000259" key="8">
    <source>
        <dbReference type="Pfam" id="PF07928"/>
    </source>
</evidence>
<dbReference type="Gene3D" id="6.10.250.860">
    <property type="match status" value="1"/>
</dbReference>
<dbReference type="AlphaFoldDB" id="A0AAJ8JY29"/>
<dbReference type="GO" id="GO:0015031">
    <property type="term" value="P:protein transport"/>
    <property type="evidence" value="ECO:0007669"/>
    <property type="project" value="UniProtKB-KW"/>
</dbReference>
<sequence length="923" mass="102337">MVSNISNRPTPTPTSPPPFSESFLSDLDDIAPSLLETTLSIADYPQWEAIETDPKNINLVSWKLDVSAKDGVEGRGFNAISTVLNHPKKKSNPLRASRKPLPPLQAPPAVPKPPPPSYYDAYLSSITPLHDTFTSIQSSLRAAGELEEDAENAHQELPILNNIPPVFFDTDFDLSSSTTWSELVPSSTLPDPNLQDELSNHLDTLERHLLHEITLRSTSFFSALSNLQDLHSESASCLSHITSLQESLKAVGQGQAKRGLEIIDAQAELANLKLIARAVESIGEVEDIRHTAERLAGEGDWEGSLGCVESLAAWWPRYSVEPLAKEEMLALTTLPALSELPTEVAQLLNIVSTHLVKALTTYLSSLLLRPIEHSASKDELMATLAPMLEGLIKCGTLELVEGIWGDVVVGAIREESRKCLPSSEEEDAKQSDVRGVSLAQSLQVMDHSTFFLLCTQLYGSLSGRLRIVKQIGAVMEDAVIKVSKLRPLFLTSSSHFNSYHAPSISLSDILTSAVELSHTRISKIISVRAEQHIVLELEEFLELYKEAMEFIKDTEDLAGRGISPLRNVLSQQARSFVSRYHAEKLTKSAKAVEEEQWTQIDVTAALQNAVELIVQSAICDPPEYRIPPPQTNKQDLEAPNTKQLRIEEKPYFIVKATAETLILLKDYLKVIVNLESVVTEVMSRIIEFLKSFNSRTCQVVLGAGAMRSAGLKNITAKHLALASQSLSVVVALVDYVKEFVRRHADKVGGLLGEFDKLKRDYQEHQNEIHVKLVAIMSDRLAVHCASLRETNWDSDTSKDGPSSYAEMLVKETATLHKVLSKYLASETVETVLSEVVVSITTRLIEEYSRIEVTSEEGKVRMLQDITLISSRLKPLSERKDEVEALEQYRGRVVIHTTSATDMEENQKEETQVDAEEEAHNEDT</sequence>
<feature type="compositionally biased region" description="Acidic residues" evidence="7">
    <location>
        <begin position="911"/>
        <end position="923"/>
    </location>
</feature>
<organism evidence="9 10">
    <name type="scientific">Cryptococcus depauperatus CBS 7841</name>
    <dbReference type="NCBI Taxonomy" id="1295531"/>
    <lineage>
        <taxon>Eukaryota</taxon>
        <taxon>Fungi</taxon>
        <taxon>Dikarya</taxon>
        <taxon>Basidiomycota</taxon>
        <taxon>Agaricomycotina</taxon>
        <taxon>Tremellomycetes</taxon>
        <taxon>Tremellales</taxon>
        <taxon>Cryptococcaceae</taxon>
        <taxon>Cryptococcus</taxon>
    </lineage>
</organism>
<feature type="compositionally biased region" description="Basic residues" evidence="7">
    <location>
        <begin position="88"/>
        <end position="98"/>
    </location>
</feature>
<evidence type="ECO:0000256" key="3">
    <source>
        <dbReference type="ARBA" id="ARBA00022448"/>
    </source>
</evidence>
<reference evidence="9" key="1">
    <citation type="submission" date="2016-06" db="EMBL/GenBank/DDBJ databases">
        <authorList>
            <person name="Cuomo C."/>
            <person name="Litvintseva A."/>
            <person name="Heitman J."/>
            <person name="Chen Y."/>
            <person name="Sun S."/>
            <person name="Springer D."/>
            <person name="Dromer F."/>
            <person name="Young S."/>
            <person name="Zeng Q."/>
            <person name="Chapman S."/>
            <person name="Gujja S."/>
            <person name="Saif S."/>
            <person name="Birren B."/>
        </authorList>
    </citation>
    <scope>NUCLEOTIDE SEQUENCE</scope>
    <source>
        <strain evidence="9">CBS 7841</strain>
    </source>
</reference>
<reference evidence="9" key="3">
    <citation type="submission" date="2024-01" db="EMBL/GenBank/DDBJ databases">
        <authorList>
            <person name="Coelho M.A."/>
            <person name="David-Palma M."/>
            <person name="Shea T."/>
            <person name="Sun S."/>
            <person name="Cuomo C.A."/>
            <person name="Heitman J."/>
        </authorList>
    </citation>
    <scope>NUCLEOTIDE SEQUENCE</scope>
    <source>
        <strain evidence="9">CBS 7841</strain>
    </source>
</reference>
<evidence type="ECO:0000256" key="5">
    <source>
        <dbReference type="ARBA" id="ARBA00023034"/>
    </source>
</evidence>
<evidence type="ECO:0000256" key="2">
    <source>
        <dbReference type="ARBA" id="ARBA00009150"/>
    </source>
</evidence>
<protein>
    <recommendedName>
        <fullName evidence="8">Vacuolar protein sorting-associated protein 54 C-terminal domain-containing protein</fullName>
    </recommendedName>
</protein>
<dbReference type="RefSeq" id="XP_066071396.1">
    <property type="nucleotide sequence ID" value="XM_066215299.1"/>
</dbReference>
<comment type="subcellular location">
    <subcellularLocation>
        <location evidence="1">Golgi apparatus</location>
        <location evidence="1">trans-Golgi network</location>
    </subcellularLocation>
</comment>
<dbReference type="GO" id="GO:0006896">
    <property type="term" value="P:Golgi to vacuole transport"/>
    <property type="evidence" value="ECO:0007669"/>
    <property type="project" value="TreeGrafter"/>
</dbReference>